<evidence type="ECO:0000313" key="5">
    <source>
        <dbReference type="Proteomes" id="UP000015523"/>
    </source>
</evidence>
<protein>
    <recommendedName>
        <fullName evidence="3">Aldehyde oxidase/xanthine dehydrogenase a/b hammerhead domain-containing protein</fullName>
    </recommendedName>
</protein>
<dbReference type="STRING" id="1346791.M529_23250"/>
<dbReference type="AlphaFoldDB" id="T0IYT6"/>
<keyword evidence="2" id="KW-0560">Oxidoreductase</keyword>
<dbReference type="InterPro" id="IPR016208">
    <property type="entry name" value="Ald_Oxase/xanthine_DH-like"/>
</dbReference>
<dbReference type="Pfam" id="PF01315">
    <property type="entry name" value="Ald_Xan_dh_C"/>
    <property type="match status" value="1"/>
</dbReference>
<evidence type="ECO:0000313" key="4">
    <source>
        <dbReference type="EMBL" id="EQB29697.1"/>
    </source>
</evidence>
<keyword evidence="5" id="KW-1185">Reference proteome</keyword>
<evidence type="ECO:0000256" key="2">
    <source>
        <dbReference type="ARBA" id="ARBA00023002"/>
    </source>
</evidence>
<proteinExistence type="predicted"/>
<feature type="domain" description="Aldehyde oxidase/xanthine dehydrogenase a/b hammerhead" evidence="3">
    <location>
        <begin position="19"/>
        <end position="130"/>
    </location>
</feature>
<dbReference type="Gene3D" id="3.90.1170.50">
    <property type="entry name" value="Aldehyde oxidase/xanthine dehydrogenase, a/b hammerhead"/>
    <property type="match status" value="1"/>
</dbReference>
<dbReference type="PATRIC" id="fig|1346791.3.peg.4488"/>
<gene>
    <name evidence="4" type="ORF">M529_23250</name>
</gene>
<evidence type="ECO:0000256" key="1">
    <source>
        <dbReference type="ARBA" id="ARBA00022505"/>
    </source>
</evidence>
<dbReference type="RefSeq" id="WP_021320096.1">
    <property type="nucleotide sequence ID" value="NZ_AUWY01000136.1"/>
</dbReference>
<sequence>MPAAPFAERARFDARDKVLGRTQFTADIQLPDMLYAMSVPATIAKGRVRSVAIDEAMKIPGVVRVLTAKDFLAPIPPPRGATGMAAAPAVPTIVPDIAYRGAPVALVLAESIEAAVQGAEAIQATYAPSASFSPLITSEGAAREPSEPVKAGNAAEAMARAATIVEAEYECPAQHHNPIETLSTTAVWSGGRLTIYEATQGAQVVKANAAKSLALDPAIIDVKSSYIGGGFGQKGTAQRQTALVARAAMLTGRPVKLVMPRGQVFHNATFRPLSRHKIRIGADASGKMVAIEYDADHQQSRGGQFPPQYHESQPQMYGVADYDGTTANVRIDTQAPGYMRAPHPHPASFAFEGVVDELAYKLGKDPVAFRLAHDAKVDPVSGHPLSSRFLNECIAQGAERFGWSRRSQAPGSMVLADGTQVGFGVACGAYPAITSANIARLRVSADGSTRFAVSAHEMGQGIRTVIAQALLRQLDIDPAKLDLQIGDTSLVPQHLTAGSWGTASVLPAIDAVAAKMKAAIEELLAGRQIDGNLHRKLATVRRPYIEVEVSTLAPGQEERALLGLRAAGYALAGPEYPAFTTFSYIAHFAEVHVEPRTRRVRVPRVVSIADCGRVVSLRTAVSQVRGGVVWAIGSALREETEVDPRFGGWLNNDLADYVVPVNADIGDIDVSFIDRPDPLLNATGSKGLGEVAMVGAAGAVANAIYHATGRRLRRMPIRIEHLL</sequence>
<accession>T0IYT6</accession>
<dbReference type="SUPFAM" id="SSF54665">
    <property type="entry name" value="CO dehydrogenase molybdoprotein N-domain-like"/>
    <property type="match status" value="1"/>
</dbReference>
<dbReference type="InterPro" id="IPR037165">
    <property type="entry name" value="AldOxase/xan_DH_Mopterin-bd_sf"/>
</dbReference>
<dbReference type="SUPFAM" id="SSF56003">
    <property type="entry name" value="Molybdenum cofactor-binding domain"/>
    <property type="match status" value="1"/>
</dbReference>
<dbReference type="GO" id="GO:0005506">
    <property type="term" value="F:iron ion binding"/>
    <property type="evidence" value="ECO:0007669"/>
    <property type="project" value="InterPro"/>
</dbReference>
<dbReference type="EMBL" id="AUWY01000136">
    <property type="protein sequence ID" value="EQB29697.1"/>
    <property type="molecule type" value="Genomic_DNA"/>
</dbReference>
<dbReference type="Gene3D" id="3.30.365.10">
    <property type="entry name" value="Aldehyde oxidase/xanthine dehydrogenase, molybdopterin binding domain"/>
    <property type="match status" value="4"/>
</dbReference>
<dbReference type="OrthoDB" id="9767994at2"/>
<dbReference type="InterPro" id="IPR000674">
    <property type="entry name" value="Ald_Oxase/Xan_DH_a/b"/>
</dbReference>
<comment type="caution">
    <text evidence="4">The sequence shown here is derived from an EMBL/GenBank/DDBJ whole genome shotgun (WGS) entry which is preliminary data.</text>
</comment>
<reference evidence="4 5" key="1">
    <citation type="journal article" date="2013" name="Genome Announc.">
        <title>Draft Genome Sequence of Sphingobium ummariense Strain RL-3, a Hexachlorocyclohexane-Degrading Bacterium.</title>
        <authorList>
            <person name="Kohli P."/>
            <person name="Dua A."/>
            <person name="Sangwan N."/>
            <person name="Oldach P."/>
            <person name="Khurana J.P."/>
            <person name="Lal R."/>
        </authorList>
    </citation>
    <scope>NUCLEOTIDE SEQUENCE [LARGE SCALE GENOMIC DNA]</scope>
    <source>
        <strain evidence="4 5">RL-3</strain>
    </source>
</reference>
<name>T0IYT6_9SPHN</name>
<dbReference type="Proteomes" id="UP000015523">
    <property type="component" value="Unassembled WGS sequence"/>
</dbReference>
<evidence type="ECO:0000259" key="3">
    <source>
        <dbReference type="SMART" id="SM01008"/>
    </source>
</evidence>
<dbReference type="InterPro" id="IPR036856">
    <property type="entry name" value="Ald_Oxase/Xan_DH_a/b_sf"/>
</dbReference>
<dbReference type="InterPro" id="IPR008274">
    <property type="entry name" value="AldOxase/xan_DH_MoCoBD1"/>
</dbReference>
<organism evidence="4 5">
    <name type="scientific">Sphingobium ummariense RL-3</name>
    <dbReference type="NCBI Taxonomy" id="1346791"/>
    <lineage>
        <taxon>Bacteria</taxon>
        <taxon>Pseudomonadati</taxon>
        <taxon>Pseudomonadota</taxon>
        <taxon>Alphaproteobacteria</taxon>
        <taxon>Sphingomonadales</taxon>
        <taxon>Sphingomonadaceae</taxon>
        <taxon>Sphingobium</taxon>
    </lineage>
</organism>
<dbReference type="Pfam" id="PF20256">
    <property type="entry name" value="MoCoBD_2"/>
    <property type="match status" value="1"/>
</dbReference>
<dbReference type="eggNOG" id="COG1529">
    <property type="taxonomic scope" value="Bacteria"/>
</dbReference>
<dbReference type="Pfam" id="PF02738">
    <property type="entry name" value="MoCoBD_1"/>
    <property type="match status" value="1"/>
</dbReference>
<dbReference type="SMART" id="SM01008">
    <property type="entry name" value="Ald_Xan_dh_C"/>
    <property type="match status" value="1"/>
</dbReference>
<dbReference type="GO" id="GO:0016491">
    <property type="term" value="F:oxidoreductase activity"/>
    <property type="evidence" value="ECO:0007669"/>
    <property type="project" value="UniProtKB-KW"/>
</dbReference>
<keyword evidence="1" id="KW-0500">Molybdenum</keyword>
<dbReference type="PANTHER" id="PTHR11908">
    <property type="entry name" value="XANTHINE DEHYDROGENASE"/>
    <property type="match status" value="1"/>
</dbReference>
<dbReference type="PANTHER" id="PTHR11908:SF132">
    <property type="entry name" value="ALDEHYDE OXIDASE 1-RELATED"/>
    <property type="match status" value="1"/>
</dbReference>
<dbReference type="InterPro" id="IPR046867">
    <property type="entry name" value="AldOxase/xan_DH_MoCoBD2"/>
</dbReference>